<dbReference type="EMBL" id="CAVMBE010000039">
    <property type="protein sequence ID" value="CAK4030713.1"/>
    <property type="molecule type" value="Genomic_DNA"/>
</dbReference>
<sequence length="881" mass="98040">MASSKFWTWTKGSNMSRPSGEFARDSPNLKRKPLPLDFDAGPDEKPNRKTSSRTNDSIALQEAAVQSATSLLAVMNDCLNTHLLSTSQQQPNGLQPTQGRPRSRTAPSTPMAEAPAMEPVELPASPSPTRKYQKHRFKHSVDSKLARNVSSSNTEYLDRDIDRPHSSPQETHHKLPVPPKTPHESFYRCGTSYPPAYLAPPPHFGSPRNRAFLPSNSAFHLSDETLVNPEAESATKCGKRPSLGTSPNWQRNTSSARGTSQDHGALAVPKISTPVDSARNISIPREVPSPADLEDVLIAQTAAMRASHEAHVASLKETHEREVASYRAYISLLENQRMANTARPDPQNATARERQHLTIDTCQPRHNGLLSSCVSASTSLQSFELSLENQKRKSLEAAAEVESLKRKLELSRKAQADLGDVRRERDQLREATDKSDRRIAQLKDLVRKAKEKERAAKNAAAALEAALESANNERLDVLEGFHEACTQIRKLRQRERELIKEQNEINNRYGMTEANIKRVRPLGRESTKIDYQELERRRNTLRHDPLLQQLDELRQMVAEKAAKILELENANELSTGSQQDPKVQLERTRQELIATQQDRDRYNSLLHSELRRQSRIAGQKLNLTTPQIEAEASKALSQRLRADSAHATAKEATDREAQSEMTKIEILEQELQHCMQEIILYKLDIKGYKKDVKKATAEVEALRTQTQRNAPIVPDKDAYEVSIPPGLGIHWPPPRTPCTPNRPFASSAATLTPQPPPTSTVSSPPQRKTPLSTHKKLPKPPVSASPPHPSATQASPPLPGIQRQETLRSLSESIISSYAKRSTPEQTNVFQTSSWRGRSSDPPKHISAFVMGAPVPISVPKHEAEMLRTPVRSAAAAACFT</sequence>
<feature type="compositionally biased region" description="Polar residues" evidence="2">
    <location>
        <begin position="85"/>
        <end position="108"/>
    </location>
</feature>
<feature type="compositionally biased region" description="Polar residues" evidence="2">
    <location>
        <begin position="243"/>
        <end position="262"/>
    </location>
</feature>
<feature type="compositionally biased region" description="Pro residues" evidence="2">
    <location>
        <begin position="779"/>
        <end position="789"/>
    </location>
</feature>
<accession>A0AAI9EC02</accession>
<evidence type="ECO:0000313" key="3">
    <source>
        <dbReference type="EMBL" id="CAK4030713.1"/>
    </source>
</evidence>
<feature type="region of interest" description="Disordered" evidence="2">
    <location>
        <begin position="817"/>
        <end position="841"/>
    </location>
</feature>
<feature type="compositionally biased region" description="Basic and acidic residues" evidence="2">
    <location>
        <begin position="156"/>
        <end position="173"/>
    </location>
</feature>
<evidence type="ECO:0000256" key="2">
    <source>
        <dbReference type="SAM" id="MobiDB-lite"/>
    </source>
</evidence>
<feature type="compositionally biased region" description="Low complexity" evidence="2">
    <location>
        <begin position="738"/>
        <end position="752"/>
    </location>
</feature>
<comment type="caution">
    <text evidence="3">The sequence shown here is derived from an EMBL/GenBank/DDBJ whole genome shotgun (WGS) entry which is preliminary data.</text>
</comment>
<feature type="compositionally biased region" description="Polar residues" evidence="2">
    <location>
        <begin position="817"/>
        <end position="837"/>
    </location>
</feature>
<feature type="compositionally biased region" description="Polar residues" evidence="2">
    <location>
        <begin position="1"/>
        <end position="17"/>
    </location>
</feature>
<feature type="region of interest" description="Disordered" evidence="2">
    <location>
        <begin position="230"/>
        <end position="263"/>
    </location>
</feature>
<feature type="coiled-coil region" evidence="1">
    <location>
        <begin position="387"/>
        <end position="605"/>
    </location>
</feature>
<feature type="region of interest" description="Disordered" evidence="2">
    <location>
        <begin position="85"/>
        <end position="183"/>
    </location>
</feature>
<dbReference type="Proteomes" id="UP001296104">
    <property type="component" value="Unassembled WGS sequence"/>
</dbReference>
<gene>
    <name evidence="3" type="ORF">LECACI_7A005871</name>
</gene>
<feature type="region of interest" description="Disordered" evidence="2">
    <location>
        <begin position="724"/>
        <end position="800"/>
    </location>
</feature>
<proteinExistence type="predicted"/>
<name>A0AAI9EC02_9PEZI</name>
<feature type="coiled-coil region" evidence="1">
    <location>
        <begin position="650"/>
        <end position="705"/>
    </location>
</feature>
<evidence type="ECO:0000256" key="1">
    <source>
        <dbReference type="SAM" id="Coils"/>
    </source>
</evidence>
<dbReference type="AlphaFoldDB" id="A0AAI9EC02"/>
<feature type="region of interest" description="Disordered" evidence="2">
    <location>
        <begin position="1"/>
        <end position="57"/>
    </location>
</feature>
<evidence type="ECO:0000313" key="4">
    <source>
        <dbReference type="Proteomes" id="UP001296104"/>
    </source>
</evidence>
<keyword evidence="1" id="KW-0175">Coiled coil</keyword>
<protein>
    <submittedName>
        <fullName evidence="3">Uncharacterized protein</fullName>
    </submittedName>
</protein>
<reference evidence="3" key="1">
    <citation type="submission" date="2023-11" db="EMBL/GenBank/DDBJ databases">
        <authorList>
            <person name="Alioto T."/>
            <person name="Alioto T."/>
            <person name="Gomez Garrido J."/>
        </authorList>
    </citation>
    <scope>NUCLEOTIDE SEQUENCE</scope>
</reference>
<organism evidence="3 4">
    <name type="scientific">Lecanosticta acicola</name>
    <dbReference type="NCBI Taxonomy" id="111012"/>
    <lineage>
        <taxon>Eukaryota</taxon>
        <taxon>Fungi</taxon>
        <taxon>Dikarya</taxon>
        <taxon>Ascomycota</taxon>
        <taxon>Pezizomycotina</taxon>
        <taxon>Dothideomycetes</taxon>
        <taxon>Dothideomycetidae</taxon>
        <taxon>Mycosphaerellales</taxon>
        <taxon>Mycosphaerellaceae</taxon>
        <taxon>Lecanosticta</taxon>
    </lineage>
</organism>
<keyword evidence="4" id="KW-1185">Reference proteome</keyword>